<organism evidence="2 3">
    <name type="scientific">Simiduia agarivorans (strain DSM 21679 / JCM 13881 / BCRC 17597 / SA1)</name>
    <dbReference type="NCBI Taxonomy" id="1117647"/>
    <lineage>
        <taxon>Bacteria</taxon>
        <taxon>Pseudomonadati</taxon>
        <taxon>Pseudomonadota</taxon>
        <taxon>Gammaproteobacteria</taxon>
        <taxon>Cellvibrionales</taxon>
        <taxon>Cellvibrionaceae</taxon>
        <taxon>Simiduia</taxon>
    </lineage>
</organism>
<dbReference type="Pfam" id="PF12118">
    <property type="entry name" value="SprA-related"/>
    <property type="match status" value="1"/>
</dbReference>
<feature type="compositionally biased region" description="Basic and acidic residues" evidence="1">
    <location>
        <begin position="84"/>
        <end position="114"/>
    </location>
</feature>
<dbReference type="eggNOG" id="COG3064">
    <property type="taxonomic scope" value="Bacteria"/>
</dbReference>
<dbReference type="HOGENOM" id="CLU_955439_0_0_6"/>
<gene>
    <name evidence="2" type="ordered locus">M5M_09950</name>
</gene>
<feature type="region of interest" description="Disordered" evidence="1">
    <location>
        <begin position="1"/>
        <end position="128"/>
    </location>
</feature>
<feature type="compositionally biased region" description="Basic and acidic residues" evidence="1">
    <location>
        <begin position="51"/>
        <end position="60"/>
    </location>
</feature>
<evidence type="ECO:0000256" key="1">
    <source>
        <dbReference type="SAM" id="MobiDB-lite"/>
    </source>
</evidence>
<dbReference type="STRING" id="1117647.M5M_09950"/>
<dbReference type="Proteomes" id="UP000000466">
    <property type="component" value="Chromosome"/>
</dbReference>
<keyword evidence="3" id="KW-1185">Reference proteome</keyword>
<dbReference type="RefSeq" id="WP_015047335.1">
    <property type="nucleotide sequence ID" value="NC_018868.3"/>
</dbReference>
<feature type="compositionally biased region" description="Polar residues" evidence="1">
    <location>
        <begin position="1"/>
        <end position="11"/>
    </location>
</feature>
<protein>
    <submittedName>
        <fullName evidence="2">SrpA-like protein</fullName>
    </submittedName>
</protein>
<evidence type="ECO:0000313" key="2">
    <source>
        <dbReference type="EMBL" id="AFU99171.1"/>
    </source>
</evidence>
<proteinExistence type="predicted"/>
<dbReference type="EMBL" id="CP003746">
    <property type="protein sequence ID" value="AFU99171.1"/>
    <property type="molecule type" value="Genomic_DNA"/>
</dbReference>
<dbReference type="AlphaFoldDB" id="K4KJM1"/>
<accession>K4KJM1</accession>
<name>K4KJM1_SIMAS</name>
<sequence length="273" mass="29862">MSVNFPASFANQVAPFNPLGRQPVGEEGVDKRETSFKAVTETEETAAGQNRTDRDDRNRDQALSARLSGAGGNLASPAEAEQSPYERDQALREQREIEQLAARDREVRAHERAHASVGGQHTGAPSFNYVRGPDGVSYAVSGEVSVSLSSVPGNPEATLRKAEQIQQAALAPADPSPQDRQVAAQAARMAEQARVEIRVEQQEMQREDAAEKEAAREARAEEERRRDAERAEREEAQRLAEEGRRAIDLNRRLLDIGISDATTSPGSLLDQTI</sequence>
<dbReference type="KEGG" id="saga:M5M_09950"/>
<feature type="region of interest" description="Disordered" evidence="1">
    <location>
        <begin position="201"/>
        <end position="244"/>
    </location>
</feature>
<evidence type="ECO:0000313" key="3">
    <source>
        <dbReference type="Proteomes" id="UP000000466"/>
    </source>
</evidence>
<dbReference type="InterPro" id="IPR021973">
    <property type="entry name" value="SprA-related"/>
</dbReference>
<reference evidence="2 3" key="1">
    <citation type="journal article" date="2013" name="Genome Announc.">
        <title>Complete genome sequence of Simiduia agarivorans SA1(T), a marine bacterium able to degrade a variety of polysaccharides.</title>
        <authorList>
            <person name="Lin S.Y."/>
            <person name="Shieh W.Y."/>
            <person name="Chen J.S."/>
            <person name="Tang S.L."/>
        </authorList>
    </citation>
    <scope>NUCLEOTIDE SEQUENCE [LARGE SCALE GENOMIC DNA]</scope>
    <source>
        <strain evidence="3">DSM 21679 / JCM 13881 / BCRC 17597 / SA1</strain>
    </source>
</reference>
<dbReference type="OrthoDB" id="9812722at2"/>
<feature type="region of interest" description="Disordered" evidence="1">
    <location>
        <begin position="164"/>
        <end position="187"/>
    </location>
</feature>